<dbReference type="AlphaFoldDB" id="A0A323THW7"/>
<comment type="caution">
    <text evidence="3">The sequence shown here is derived from an EMBL/GenBank/DDBJ whole genome shotgun (WGS) entry which is preliminary data.</text>
</comment>
<keyword evidence="1" id="KW-0472">Membrane</keyword>
<evidence type="ECO:0000259" key="2">
    <source>
        <dbReference type="PROSITE" id="PS50035"/>
    </source>
</evidence>
<dbReference type="CDD" id="cd09113">
    <property type="entry name" value="PLDc_ymdC_like_2"/>
    <property type="match status" value="1"/>
</dbReference>
<evidence type="ECO:0000256" key="1">
    <source>
        <dbReference type="SAM" id="Phobius"/>
    </source>
</evidence>
<name>A0A323THW7_9BACI</name>
<keyword evidence="1" id="KW-1133">Transmembrane helix</keyword>
<sequence length="482" mass="55286">MAVKISKKIAFVLFGLVSMYVIYAFISGVLLFQFAEPNKGSHTVEDSQQFYSDELSKDRIVLLEDRYESGLARIHLMENASDSIDVSFYTWHDGLSSDIFFSTIVDAADRGVDVRLLMDGIFHHLRGDLKEIMYAFSYHPNIEIKFYEPFDALRPWTWNNRLHDKLMIVDNERAMVGGRNIGDKYFAPEGYKGASNDRDLVVLDTDMRNNHDSVLKEMEDYFDYIWVHDFSEHPTNERFGPNDREAREGLATLRERHQELQELHSDMFNQDVDWLDKSFPANKVSFIHNPIDRLNKEPLVWKGLASMAEGASKSVLIQSPYVIPTENMMEHIHLDEVTSKEVSILTNSLSATSNVLAYSGYSRVREDIVDSGLEIYEFQGPSESLHGKTFVFDDRVSAVGSFNVDPRSTFLSTEVMVVVDSEEFAEALTNNMEDYMKHHSLKVAQDGTYKEHAYVQEEEVSLGKSGLTWGLSLVTRYFLYLI</sequence>
<dbReference type="PROSITE" id="PS50035">
    <property type="entry name" value="PLD"/>
    <property type="match status" value="2"/>
</dbReference>
<dbReference type="Proteomes" id="UP000248214">
    <property type="component" value="Unassembled WGS sequence"/>
</dbReference>
<dbReference type="InterPro" id="IPR025202">
    <property type="entry name" value="PLD-like_dom"/>
</dbReference>
<dbReference type="Pfam" id="PF13091">
    <property type="entry name" value="PLDc_2"/>
    <property type="match status" value="2"/>
</dbReference>
<dbReference type="PANTHER" id="PTHR21248:SF12">
    <property type="entry name" value="CARDIOLIPIN SYNTHASE C"/>
    <property type="match status" value="1"/>
</dbReference>
<keyword evidence="4" id="KW-1185">Reference proteome</keyword>
<proteinExistence type="predicted"/>
<feature type="domain" description="PLD phosphodiesterase" evidence="2">
    <location>
        <begin position="381"/>
        <end position="408"/>
    </location>
</feature>
<feature type="domain" description="PLD phosphodiesterase" evidence="2">
    <location>
        <begin position="158"/>
        <end position="185"/>
    </location>
</feature>
<dbReference type="RefSeq" id="WP_110608356.1">
    <property type="nucleotide sequence ID" value="NZ_PDOD01000001.1"/>
</dbReference>
<dbReference type="GO" id="GO:0030572">
    <property type="term" value="F:phosphatidyltransferase activity"/>
    <property type="evidence" value="ECO:0007669"/>
    <property type="project" value="UniProtKB-ARBA"/>
</dbReference>
<evidence type="ECO:0000313" key="3">
    <source>
        <dbReference type="EMBL" id="PYZ94722.1"/>
    </source>
</evidence>
<dbReference type="CDD" id="cd09111">
    <property type="entry name" value="PLDc_ymdC_like_1"/>
    <property type="match status" value="1"/>
</dbReference>
<dbReference type="SMART" id="SM00155">
    <property type="entry name" value="PLDc"/>
    <property type="match status" value="2"/>
</dbReference>
<keyword evidence="1" id="KW-0812">Transmembrane</keyword>
<dbReference type="GO" id="GO:0032049">
    <property type="term" value="P:cardiolipin biosynthetic process"/>
    <property type="evidence" value="ECO:0007669"/>
    <property type="project" value="UniProtKB-ARBA"/>
</dbReference>
<dbReference type="SUPFAM" id="SSF56024">
    <property type="entry name" value="Phospholipase D/nuclease"/>
    <property type="match status" value="2"/>
</dbReference>
<dbReference type="InterPro" id="IPR001736">
    <property type="entry name" value="PLipase_D/transphosphatidylase"/>
</dbReference>
<dbReference type="EMBL" id="PDOD01000001">
    <property type="protein sequence ID" value="PYZ94722.1"/>
    <property type="molecule type" value="Genomic_DNA"/>
</dbReference>
<evidence type="ECO:0000313" key="4">
    <source>
        <dbReference type="Proteomes" id="UP000248214"/>
    </source>
</evidence>
<gene>
    <name evidence="3" type="ORF">CR194_04095</name>
</gene>
<dbReference type="PANTHER" id="PTHR21248">
    <property type="entry name" value="CARDIOLIPIN SYNTHASE"/>
    <property type="match status" value="1"/>
</dbReference>
<dbReference type="OrthoDB" id="9814092at2"/>
<reference evidence="3 4" key="1">
    <citation type="submission" date="2017-10" db="EMBL/GenBank/DDBJ databases">
        <title>Bacillus sp. nov., a halophilic bacterium isolated from a Keqin Lake.</title>
        <authorList>
            <person name="Wang H."/>
        </authorList>
    </citation>
    <scope>NUCLEOTIDE SEQUENCE [LARGE SCALE GENOMIC DNA]</scope>
    <source>
        <strain evidence="3 4">KQ-12</strain>
    </source>
</reference>
<organism evidence="3 4">
    <name type="scientific">Salipaludibacillus keqinensis</name>
    <dbReference type="NCBI Taxonomy" id="2045207"/>
    <lineage>
        <taxon>Bacteria</taxon>
        <taxon>Bacillati</taxon>
        <taxon>Bacillota</taxon>
        <taxon>Bacilli</taxon>
        <taxon>Bacillales</taxon>
        <taxon>Bacillaceae</taxon>
    </lineage>
</organism>
<protein>
    <submittedName>
        <fullName evidence="3">Phospholipase</fullName>
    </submittedName>
</protein>
<feature type="transmembrane region" description="Helical" evidence="1">
    <location>
        <begin position="12"/>
        <end position="35"/>
    </location>
</feature>
<dbReference type="Gene3D" id="3.30.870.10">
    <property type="entry name" value="Endonuclease Chain A"/>
    <property type="match status" value="2"/>
</dbReference>
<accession>A0A323THW7</accession>